<comment type="caution">
    <text evidence="3">The sequence shown here is derived from an EMBL/GenBank/DDBJ whole genome shotgun (WGS) entry which is preliminary data.</text>
</comment>
<dbReference type="InterPro" id="IPR052006">
    <property type="entry name" value="MLP-like"/>
</dbReference>
<gene>
    <name evidence="3" type="ORF">MKW94_011209</name>
</gene>
<name>A0AA41SN95_PAPNU</name>
<dbReference type="PANTHER" id="PTHR31338:SF16">
    <property type="entry name" value="POLYKETIDE CYCLASE_DEHYDRASE AND LIPID TRANSPORT SUPERFAMILY PROTEIN"/>
    <property type="match status" value="1"/>
</dbReference>
<reference evidence="3" key="1">
    <citation type="submission" date="2022-03" db="EMBL/GenBank/DDBJ databases">
        <title>A functionally conserved STORR gene fusion in Papaver species that diverged 16.8 million years ago.</title>
        <authorList>
            <person name="Catania T."/>
        </authorList>
    </citation>
    <scope>NUCLEOTIDE SEQUENCE</scope>
    <source>
        <strain evidence="3">S-191538</strain>
    </source>
</reference>
<dbReference type="GO" id="GO:0006952">
    <property type="term" value="P:defense response"/>
    <property type="evidence" value="ECO:0007669"/>
    <property type="project" value="InterPro"/>
</dbReference>
<dbReference type="InterPro" id="IPR023393">
    <property type="entry name" value="START-like_dom_sf"/>
</dbReference>
<dbReference type="InterPro" id="IPR000916">
    <property type="entry name" value="Bet_v_I/MLP"/>
</dbReference>
<evidence type="ECO:0000259" key="2">
    <source>
        <dbReference type="SMART" id="SM01037"/>
    </source>
</evidence>
<sequence length="260" mass="29204">MAYDHTISGLVGKLVTELEVNFNADKFYQIFKHHEEVPRAIPHIVKSMKVVEGRGMTSGCIKEWCYMYEGKAVILKECTTYNDETRTICHSVIGGDILNDYKTFNATLLVKGKFSVQRSRSEPRIWQEAPPVAYPAQPAQPAPKRHSSLCRLAHVPHRGLSKLASKTHIKPILHHLTGLDMGGHDCCQSIPTIQAPPPTIILAPPPTYQAPPPAPLFDGSCVMWIIDYEKNNEHSPVPIRFLAFLHRMLLDLNSHFCASY</sequence>
<dbReference type="PANTHER" id="PTHR31338">
    <property type="entry name" value="POLYKETIDE CYCLASE/DEHYDRASE AND LIPID TRANSPORT SUPERFAMILY PROTEIN"/>
    <property type="match status" value="1"/>
</dbReference>
<evidence type="ECO:0000313" key="3">
    <source>
        <dbReference type="EMBL" id="MCL7038155.1"/>
    </source>
</evidence>
<dbReference type="Pfam" id="PF00407">
    <property type="entry name" value="Bet_v_1"/>
    <property type="match status" value="1"/>
</dbReference>
<proteinExistence type="inferred from homology"/>
<organism evidence="3 4">
    <name type="scientific">Papaver nudicaule</name>
    <name type="common">Iceland poppy</name>
    <dbReference type="NCBI Taxonomy" id="74823"/>
    <lineage>
        <taxon>Eukaryota</taxon>
        <taxon>Viridiplantae</taxon>
        <taxon>Streptophyta</taxon>
        <taxon>Embryophyta</taxon>
        <taxon>Tracheophyta</taxon>
        <taxon>Spermatophyta</taxon>
        <taxon>Magnoliopsida</taxon>
        <taxon>Ranunculales</taxon>
        <taxon>Papaveraceae</taxon>
        <taxon>Papaveroideae</taxon>
        <taxon>Papaver</taxon>
    </lineage>
</organism>
<keyword evidence="4" id="KW-1185">Reference proteome</keyword>
<dbReference type="Gene3D" id="3.30.530.20">
    <property type="match status" value="2"/>
</dbReference>
<dbReference type="AlphaFoldDB" id="A0AA41SN95"/>
<protein>
    <recommendedName>
        <fullName evidence="2">Bet v I/Major latex protein domain-containing protein</fullName>
    </recommendedName>
</protein>
<evidence type="ECO:0000313" key="4">
    <source>
        <dbReference type="Proteomes" id="UP001177140"/>
    </source>
</evidence>
<feature type="domain" description="Bet v I/Major latex protein" evidence="2">
    <location>
        <begin position="9"/>
        <end position="259"/>
    </location>
</feature>
<dbReference type="SUPFAM" id="SSF55961">
    <property type="entry name" value="Bet v1-like"/>
    <property type="match status" value="2"/>
</dbReference>
<dbReference type="EMBL" id="JAJJMA010187519">
    <property type="protein sequence ID" value="MCL7038155.1"/>
    <property type="molecule type" value="Genomic_DNA"/>
</dbReference>
<dbReference type="SMART" id="SM01037">
    <property type="entry name" value="Bet_v_1"/>
    <property type="match status" value="1"/>
</dbReference>
<accession>A0AA41SN95</accession>
<dbReference type="Proteomes" id="UP001177140">
    <property type="component" value="Unassembled WGS sequence"/>
</dbReference>
<comment type="similarity">
    <text evidence="1">Belongs to the MLP family.</text>
</comment>
<evidence type="ECO:0000256" key="1">
    <source>
        <dbReference type="ARBA" id="ARBA00038242"/>
    </source>
</evidence>